<name>M0M468_9EURY</name>
<dbReference type="RefSeq" id="WP_007691416.1">
    <property type="nucleotide sequence ID" value="NZ_AJRK01000425.1"/>
</dbReference>
<dbReference type="Proteomes" id="UP000011566">
    <property type="component" value="Unassembled WGS sequence"/>
</dbReference>
<feature type="transmembrane region" description="Helical" evidence="6">
    <location>
        <begin position="144"/>
        <end position="166"/>
    </location>
</feature>
<dbReference type="PANTHER" id="PTHR10057:SF0">
    <property type="entry name" value="TRANSLOCATOR PROTEIN"/>
    <property type="match status" value="1"/>
</dbReference>
<evidence type="ECO:0000256" key="5">
    <source>
        <dbReference type="ARBA" id="ARBA00023136"/>
    </source>
</evidence>
<dbReference type="InterPro" id="IPR038330">
    <property type="entry name" value="TspO/MBR-related_sf"/>
</dbReference>
<dbReference type="InterPro" id="IPR004307">
    <property type="entry name" value="TspO_MBR"/>
</dbReference>
<feature type="transmembrane region" description="Helical" evidence="6">
    <location>
        <begin position="91"/>
        <end position="111"/>
    </location>
</feature>
<dbReference type="AlphaFoldDB" id="M0M468"/>
<evidence type="ECO:0000256" key="1">
    <source>
        <dbReference type="ARBA" id="ARBA00004141"/>
    </source>
</evidence>
<dbReference type="Pfam" id="PF03073">
    <property type="entry name" value="TspO_MBR"/>
    <property type="match status" value="1"/>
</dbReference>
<keyword evidence="8" id="KW-1185">Reference proteome</keyword>
<dbReference type="eggNOG" id="arCOG04434">
    <property type="taxonomic scope" value="Archaea"/>
</dbReference>
<comment type="caution">
    <text evidence="7">The sequence shown here is derived from an EMBL/GenBank/DDBJ whole genome shotgun (WGS) entry which is preliminary data.</text>
</comment>
<dbReference type="PATRIC" id="fig|1132509.6.peg.1093"/>
<feature type="transmembrane region" description="Helical" evidence="6">
    <location>
        <begin position="59"/>
        <end position="79"/>
    </location>
</feature>
<organism evidence="7 8">
    <name type="scientific">Halococcus hamelinensis 100A6</name>
    <dbReference type="NCBI Taxonomy" id="1132509"/>
    <lineage>
        <taxon>Archaea</taxon>
        <taxon>Methanobacteriati</taxon>
        <taxon>Methanobacteriota</taxon>
        <taxon>Stenosarchaea group</taxon>
        <taxon>Halobacteria</taxon>
        <taxon>Halobacteriales</taxon>
        <taxon>Halococcaceae</taxon>
        <taxon>Halococcus</taxon>
    </lineage>
</organism>
<sequence>MSITRDSRSALPDRRPLLTVAAAVAVCVVLGAAAGLVTSPQIATWYTTVDKPGFTPPNWVFGPVWTALYALQGVAAWLVWRAGFDRRGVRLGLAAFAVQFVLNLAWSPAFFGLESPALGLVVIVPLWVAIVATVVLFRRIDRRAAALLVPYLAWVSFATALNYAIWTLN</sequence>
<comment type="similarity">
    <text evidence="2">Belongs to the TspO/BZRP family.</text>
</comment>
<dbReference type="OrthoDB" id="212929at2157"/>
<keyword evidence="4 6" id="KW-1133">Transmembrane helix</keyword>
<protein>
    <submittedName>
        <fullName evidence="7">Tryptophan-rich sensory protein</fullName>
    </submittedName>
</protein>
<evidence type="ECO:0000256" key="4">
    <source>
        <dbReference type="ARBA" id="ARBA00022989"/>
    </source>
</evidence>
<feature type="transmembrane region" description="Helical" evidence="6">
    <location>
        <begin position="117"/>
        <end position="137"/>
    </location>
</feature>
<dbReference type="FunFam" id="1.20.1260.100:FF:000001">
    <property type="entry name" value="translocator protein 2"/>
    <property type="match status" value="1"/>
</dbReference>
<dbReference type="PANTHER" id="PTHR10057">
    <property type="entry name" value="PERIPHERAL-TYPE BENZODIAZEPINE RECEPTOR"/>
    <property type="match status" value="1"/>
</dbReference>
<accession>M0M468</accession>
<proteinExistence type="inferred from homology"/>
<comment type="subcellular location">
    <subcellularLocation>
        <location evidence="1">Membrane</location>
        <topology evidence="1">Multi-pass membrane protein</topology>
    </subcellularLocation>
</comment>
<evidence type="ECO:0000313" key="8">
    <source>
        <dbReference type="Proteomes" id="UP000011566"/>
    </source>
</evidence>
<evidence type="ECO:0000256" key="3">
    <source>
        <dbReference type="ARBA" id="ARBA00022692"/>
    </source>
</evidence>
<reference evidence="7 8" key="1">
    <citation type="journal article" date="2014" name="PLoS Genet.">
        <title>Phylogenetically driven sequencing of extremely halophilic archaea reveals strategies for static and dynamic osmo-response.</title>
        <authorList>
            <person name="Becker E.A."/>
            <person name="Seitzer P.M."/>
            <person name="Tritt A."/>
            <person name="Larsen D."/>
            <person name="Krusor M."/>
            <person name="Yao A.I."/>
            <person name="Wu D."/>
            <person name="Madern D."/>
            <person name="Eisen J.A."/>
            <person name="Darling A.E."/>
            <person name="Facciotti M.T."/>
        </authorList>
    </citation>
    <scope>NUCLEOTIDE SEQUENCE [LARGE SCALE GENOMIC DNA]</scope>
    <source>
        <strain evidence="7 8">100A6</strain>
    </source>
</reference>
<keyword evidence="3 6" id="KW-0812">Transmembrane</keyword>
<dbReference type="GO" id="GO:0033013">
    <property type="term" value="P:tetrapyrrole metabolic process"/>
    <property type="evidence" value="ECO:0007669"/>
    <property type="project" value="UniProtKB-ARBA"/>
</dbReference>
<dbReference type="CDD" id="cd15904">
    <property type="entry name" value="TSPO_MBR"/>
    <property type="match status" value="1"/>
</dbReference>
<dbReference type="Gene3D" id="1.20.1260.100">
    <property type="entry name" value="TspO/MBR protein"/>
    <property type="match status" value="1"/>
</dbReference>
<dbReference type="EMBL" id="AOMB01000012">
    <property type="protein sequence ID" value="EMA40208.1"/>
    <property type="molecule type" value="Genomic_DNA"/>
</dbReference>
<evidence type="ECO:0000256" key="6">
    <source>
        <dbReference type="SAM" id="Phobius"/>
    </source>
</evidence>
<dbReference type="PIRSF" id="PIRSF005859">
    <property type="entry name" value="PBR"/>
    <property type="match status" value="1"/>
</dbReference>
<evidence type="ECO:0000313" key="7">
    <source>
        <dbReference type="EMBL" id="EMA40208.1"/>
    </source>
</evidence>
<evidence type="ECO:0000256" key="2">
    <source>
        <dbReference type="ARBA" id="ARBA00007524"/>
    </source>
</evidence>
<dbReference type="GO" id="GO:0016020">
    <property type="term" value="C:membrane"/>
    <property type="evidence" value="ECO:0007669"/>
    <property type="project" value="UniProtKB-SubCell"/>
</dbReference>
<keyword evidence="5 6" id="KW-0472">Membrane</keyword>
<gene>
    <name evidence="7" type="ORF">C447_04732</name>
</gene>